<dbReference type="Proteomes" id="UP001519325">
    <property type="component" value="Unassembled WGS sequence"/>
</dbReference>
<evidence type="ECO:0000313" key="2">
    <source>
        <dbReference type="EMBL" id="MBP2192096.1"/>
    </source>
</evidence>
<reference evidence="2 3" key="1">
    <citation type="submission" date="2021-03" db="EMBL/GenBank/DDBJ databases">
        <title>Sequencing the genomes of 1000 actinobacteria strains.</title>
        <authorList>
            <person name="Klenk H.-P."/>
        </authorList>
    </citation>
    <scope>NUCLEOTIDE SEQUENCE [LARGE SCALE GENOMIC DNA]</scope>
    <source>
        <strain evidence="2 3">DSM 45516</strain>
    </source>
</reference>
<sequence>MPENDGVGRVDPRVAGGRQAVLASGVVTVILGVVIAVWPEKTIAVAELLFASYLLINGALQLWIALAAKFAVALRALVLVSAAISALLAVLCLNGGNSVLLLAMWLGIGWSVRGITQATVAVWDDRLPNVRRHELLGLFTLVLGIAVLALPFEALESLALVGGGGLIVLGILELLIAGVGAVVGLPGPARVLATRGG</sequence>
<comment type="caution">
    <text evidence="2">The sequence shown here is derived from an EMBL/GenBank/DDBJ whole genome shotgun (WGS) entry which is preliminary data.</text>
</comment>
<gene>
    <name evidence="2" type="ORF">BJ987_004997</name>
</gene>
<dbReference type="PANTHER" id="PTHR34989">
    <property type="entry name" value="PROTEIN HDED"/>
    <property type="match status" value="1"/>
</dbReference>
<evidence type="ECO:0000313" key="3">
    <source>
        <dbReference type="Proteomes" id="UP001519325"/>
    </source>
</evidence>
<feature type="transmembrane region" description="Helical" evidence="1">
    <location>
        <begin position="44"/>
        <end position="64"/>
    </location>
</feature>
<keyword evidence="1" id="KW-1133">Transmembrane helix</keyword>
<dbReference type="Pfam" id="PF03729">
    <property type="entry name" value="DUF308"/>
    <property type="match status" value="1"/>
</dbReference>
<dbReference type="EMBL" id="JAGGMR010000001">
    <property type="protein sequence ID" value="MBP2192096.1"/>
    <property type="molecule type" value="Genomic_DNA"/>
</dbReference>
<organism evidence="2 3">
    <name type="scientific">Nocardia goodfellowii</name>
    <dbReference type="NCBI Taxonomy" id="882446"/>
    <lineage>
        <taxon>Bacteria</taxon>
        <taxon>Bacillati</taxon>
        <taxon>Actinomycetota</taxon>
        <taxon>Actinomycetes</taxon>
        <taxon>Mycobacteriales</taxon>
        <taxon>Nocardiaceae</taxon>
        <taxon>Nocardia</taxon>
    </lineage>
</organism>
<proteinExistence type="predicted"/>
<evidence type="ECO:0000256" key="1">
    <source>
        <dbReference type="SAM" id="Phobius"/>
    </source>
</evidence>
<protein>
    <submittedName>
        <fullName evidence="2">Uncharacterized membrane protein HdeD (DUF308 family)</fullName>
    </submittedName>
</protein>
<keyword evidence="3" id="KW-1185">Reference proteome</keyword>
<feature type="transmembrane region" description="Helical" evidence="1">
    <location>
        <begin position="20"/>
        <end position="38"/>
    </location>
</feature>
<dbReference type="PANTHER" id="PTHR34989:SF1">
    <property type="entry name" value="PROTEIN HDED"/>
    <property type="match status" value="1"/>
</dbReference>
<name>A0ABS4QK70_9NOCA</name>
<feature type="transmembrane region" description="Helical" evidence="1">
    <location>
        <begin position="158"/>
        <end position="185"/>
    </location>
</feature>
<dbReference type="InterPro" id="IPR005325">
    <property type="entry name" value="DUF308_memb"/>
</dbReference>
<keyword evidence="1" id="KW-0812">Transmembrane</keyword>
<keyword evidence="1" id="KW-0472">Membrane</keyword>
<feature type="transmembrane region" description="Helical" evidence="1">
    <location>
        <begin position="102"/>
        <end position="123"/>
    </location>
</feature>
<dbReference type="RefSeq" id="WP_209894718.1">
    <property type="nucleotide sequence ID" value="NZ_JAGGMR010000001.1"/>
</dbReference>
<feature type="transmembrane region" description="Helical" evidence="1">
    <location>
        <begin position="135"/>
        <end position="152"/>
    </location>
</feature>
<accession>A0ABS4QK70</accession>
<feature type="transmembrane region" description="Helical" evidence="1">
    <location>
        <begin position="76"/>
        <end position="96"/>
    </location>
</feature>
<dbReference type="InterPro" id="IPR052712">
    <property type="entry name" value="Acid_resist_chaperone_HdeD"/>
</dbReference>